<gene>
    <name evidence="2" type="ORF">CR201_G0021364</name>
</gene>
<name>A0A2J8Y0I7_PONAB</name>
<proteinExistence type="predicted"/>
<evidence type="ECO:0000256" key="1">
    <source>
        <dbReference type="SAM" id="MobiDB-lite"/>
    </source>
</evidence>
<dbReference type="EMBL" id="NDHI03003284">
    <property type="protein sequence ID" value="PNJ87791.1"/>
    <property type="molecule type" value="Genomic_DNA"/>
</dbReference>
<protein>
    <submittedName>
        <fullName evidence="3">GGA3 isoform 21</fullName>
    </submittedName>
    <submittedName>
        <fullName evidence="2">GGA3 isoform 4</fullName>
    </submittedName>
</protein>
<organism evidence="2">
    <name type="scientific">Pongo abelii</name>
    <name type="common">Sumatran orangutan</name>
    <name type="synonym">Pongo pygmaeus abelii</name>
    <dbReference type="NCBI Taxonomy" id="9601"/>
    <lineage>
        <taxon>Eukaryota</taxon>
        <taxon>Metazoa</taxon>
        <taxon>Chordata</taxon>
        <taxon>Craniata</taxon>
        <taxon>Vertebrata</taxon>
        <taxon>Euteleostomi</taxon>
        <taxon>Mammalia</taxon>
        <taxon>Eutheria</taxon>
        <taxon>Euarchontoglires</taxon>
        <taxon>Primates</taxon>
        <taxon>Haplorrhini</taxon>
        <taxon>Catarrhini</taxon>
        <taxon>Hominidae</taxon>
        <taxon>Pongo</taxon>
    </lineage>
</organism>
<evidence type="ECO:0000313" key="2">
    <source>
        <dbReference type="EMBL" id="PNJ87781.1"/>
    </source>
</evidence>
<evidence type="ECO:0000313" key="3">
    <source>
        <dbReference type="EMBL" id="PNJ87791.1"/>
    </source>
</evidence>
<dbReference type="EMBL" id="NDHI03003284">
    <property type="protein sequence ID" value="PNJ87781.1"/>
    <property type="molecule type" value="Genomic_DNA"/>
</dbReference>
<accession>A0A2J8Y0I7</accession>
<sequence length="69" mass="7415">MAEAEGESLESWLTRTETLPGRPSPDLGSRVIHWVPWAFPLPGSCRYSDPCSPVPSEGVGVSVRICSSS</sequence>
<reference evidence="2" key="1">
    <citation type="submission" date="2017-12" db="EMBL/GenBank/DDBJ databases">
        <title>High-resolution comparative analysis of great ape genomes.</title>
        <authorList>
            <person name="Pollen A."/>
            <person name="Hastie A."/>
            <person name="Hormozdiari F."/>
            <person name="Dougherty M."/>
            <person name="Liu R."/>
            <person name="Chaisson M."/>
            <person name="Hoppe E."/>
            <person name="Hill C."/>
            <person name="Pang A."/>
            <person name="Hillier L."/>
            <person name="Baker C."/>
            <person name="Armstrong J."/>
            <person name="Shendure J."/>
            <person name="Paten B."/>
            <person name="Wilson R."/>
            <person name="Chao H."/>
            <person name="Schneider V."/>
            <person name="Ventura M."/>
            <person name="Kronenberg Z."/>
            <person name="Murali S."/>
            <person name="Gordon D."/>
            <person name="Cantsilieris S."/>
            <person name="Munson K."/>
            <person name="Nelson B."/>
            <person name="Raja A."/>
            <person name="Underwood J."/>
            <person name="Diekhans M."/>
            <person name="Fiddes I."/>
            <person name="Haussler D."/>
            <person name="Eichler E."/>
        </authorList>
    </citation>
    <scope>NUCLEOTIDE SEQUENCE [LARGE SCALE GENOMIC DNA]</scope>
    <source>
        <strain evidence="2">Susie</strain>
    </source>
</reference>
<feature type="region of interest" description="Disordered" evidence="1">
    <location>
        <begin position="1"/>
        <end position="27"/>
    </location>
</feature>
<comment type="caution">
    <text evidence="2">The sequence shown here is derived from an EMBL/GenBank/DDBJ whole genome shotgun (WGS) entry which is preliminary data.</text>
</comment>
<dbReference type="AlphaFoldDB" id="A0A2J8Y0I7"/>